<evidence type="ECO:0000256" key="1">
    <source>
        <dbReference type="SAM" id="MobiDB-lite"/>
    </source>
</evidence>
<dbReference type="EMBL" id="CP015007">
    <property type="protein sequence ID" value="AMS45157.1"/>
    <property type="molecule type" value="Genomic_DNA"/>
</dbReference>
<geneLocation type="plasmid" evidence="2 3">
    <name>pAA02</name>
</geneLocation>
<proteinExistence type="predicted"/>
<dbReference type="Proteomes" id="UP000075755">
    <property type="component" value="Plasmid pAA02"/>
</dbReference>
<evidence type="ECO:0000313" key="3">
    <source>
        <dbReference type="Proteomes" id="UP000075755"/>
    </source>
</evidence>
<accession>A0AAC8YVD4</accession>
<gene>
    <name evidence="2" type="ORF">AA2016_6257</name>
</gene>
<name>A0AAC8YVD4_AMIAI</name>
<protein>
    <submittedName>
        <fullName evidence="2">Uncharacterized protein</fullName>
    </submittedName>
</protein>
<keyword evidence="2" id="KW-0614">Plasmid</keyword>
<feature type="region of interest" description="Disordered" evidence="1">
    <location>
        <begin position="22"/>
        <end position="43"/>
    </location>
</feature>
<sequence length="103" mass="11175">MVGEMTGRLVRAVARGLLSIASKATTMPPKHQRAGTTNQSMPQARRDELWQALEYLHSGKFATPIGAGNKAAVPVQPALRVIARHLKGEEKLRHATITEVLSP</sequence>
<reference evidence="2 3" key="1">
    <citation type="submission" date="2016-03" db="EMBL/GenBank/DDBJ databases">
        <title>Complete genome of Aminobacter aminovorans KCTC 2477.</title>
        <authorList>
            <person name="Kim K.M."/>
        </authorList>
    </citation>
    <scope>NUCLEOTIDE SEQUENCE [LARGE SCALE GENOMIC DNA]</scope>
    <source>
        <strain evidence="2 3">KCTC 2477</strain>
        <plasmid evidence="2 3">pAA02</plasmid>
    </source>
</reference>
<dbReference type="KEGG" id="aak:AA2016_6257"/>
<organism evidence="2 3">
    <name type="scientific">Aminobacter aminovorans</name>
    <name type="common">Chelatobacter heintzii</name>
    <dbReference type="NCBI Taxonomy" id="83263"/>
    <lineage>
        <taxon>Bacteria</taxon>
        <taxon>Pseudomonadati</taxon>
        <taxon>Pseudomonadota</taxon>
        <taxon>Alphaproteobacteria</taxon>
        <taxon>Hyphomicrobiales</taxon>
        <taxon>Phyllobacteriaceae</taxon>
        <taxon>Aminobacter</taxon>
    </lineage>
</organism>
<dbReference type="AlphaFoldDB" id="A0AAC8YVD4"/>
<evidence type="ECO:0000313" key="2">
    <source>
        <dbReference type="EMBL" id="AMS45157.1"/>
    </source>
</evidence>